<dbReference type="GO" id="GO:0005739">
    <property type="term" value="C:mitochondrion"/>
    <property type="evidence" value="ECO:0007669"/>
    <property type="project" value="TreeGrafter"/>
</dbReference>
<keyword evidence="7" id="KW-1185">Reference proteome</keyword>
<dbReference type="SUPFAM" id="SSF52540">
    <property type="entry name" value="P-loop containing nucleoside triphosphate hydrolases"/>
    <property type="match status" value="1"/>
</dbReference>
<dbReference type="GO" id="GO:0048312">
    <property type="term" value="P:intracellular distribution of mitochondria"/>
    <property type="evidence" value="ECO:0007669"/>
    <property type="project" value="TreeGrafter"/>
</dbReference>
<dbReference type="SMART" id="SM00053">
    <property type="entry name" value="DYNc"/>
    <property type="match status" value="1"/>
</dbReference>
<dbReference type="InterPro" id="IPR045063">
    <property type="entry name" value="Dynamin_N"/>
</dbReference>
<feature type="region of interest" description="Disordered" evidence="3">
    <location>
        <begin position="266"/>
        <end position="295"/>
    </location>
</feature>
<evidence type="ECO:0000313" key="6">
    <source>
        <dbReference type="EMBL" id="EEP80954.1"/>
    </source>
</evidence>
<dbReference type="CDD" id="cd08771">
    <property type="entry name" value="DLP_1"/>
    <property type="match status" value="1"/>
</dbReference>
<dbReference type="VEuPathDB" id="FungiDB:UREG_05796"/>
<dbReference type="STRING" id="336963.C4JTK7"/>
<dbReference type="InterPro" id="IPR027417">
    <property type="entry name" value="P-loop_NTPase"/>
</dbReference>
<dbReference type="PROSITE" id="PS51388">
    <property type="entry name" value="GED"/>
    <property type="match status" value="1"/>
</dbReference>
<evidence type="ECO:0000313" key="7">
    <source>
        <dbReference type="Proteomes" id="UP000002058"/>
    </source>
</evidence>
<feature type="compositionally biased region" description="Polar residues" evidence="3">
    <location>
        <begin position="266"/>
        <end position="278"/>
    </location>
</feature>
<dbReference type="InterPro" id="IPR030381">
    <property type="entry name" value="G_DYNAMIN_dom"/>
</dbReference>
<evidence type="ECO:0008006" key="8">
    <source>
        <dbReference type="Google" id="ProtNLM"/>
    </source>
</evidence>
<dbReference type="Gene3D" id="1.20.120.1240">
    <property type="entry name" value="Dynamin, middle domain"/>
    <property type="match status" value="1"/>
</dbReference>
<dbReference type="GO" id="GO:0008017">
    <property type="term" value="F:microtubule binding"/>
    <property type="evidence" value="ECO:0007669"/>
    <property type="project" value="TreeGrafter"/>
</dbReference>
<feature type="domain" description="Dynamin-type G" evidence="5">
    <location>
        <begin position="28"/>
        <end position="320"/>
    </location>
</feature>
<accession>C4JTK7</accession>
<sequence>MVGSYSKLGDPALLDKIDRLFSCNVGEYIDLPQLVVVGDQSSGKSSVLEGLTKLPFPRDSGLCTRFATQIVFRRARAKSIGVSIIPHANSTIEHAERVKEWKTALEVLDSDSFGRVMKEVHDVMNLSDKQNGANGAQRTFSRDVLRLEIAGPDEDHLSIIDVPGIFKSTTEGLTTKEDIVLVRDMVYGYMQNPRSIMLMVVPANVDIATQEIVEMAKELDPEAQRTLGVLTKPDLVDKGAEGAVVRMVNGKEQGSGVQWSVVRNPGQQDLQNQNTSRQGESKFFSEESPWNSMPADRTGIDALRDRLQEVHTAHTRREFPKVKIELTKRLQVQRKTLEALGDDRTSPEKQTRFLIDIATKYQALVSQALSSDYGSETIFYQHDELRVATAVMQRADTFSDHMENWGHRFYFAPKSLGETCEPEDSDFGLLSPPPDDLTSQGTKLARKSHTLNVRTKETPADLDDILYSPEDVSKPLGGISDWLKTTYQESRGFELGTFGSSLLPTLVHKQSENWKDLALGFVSDTIAMVHCFLVKLLKHLCPNERVASGLLSALSDDLGRRYRRSLKHVSFLLDVETKENPLTLNHYFNDSLQKCRQERMHAVLSEKSFADCRHGEVVRLGDIVQHHPMGNANHTLQDIHDILKSYYKVARKRFVDNVWTQAVNHFLVAGPDTPLKLLTAAYILNLTQEQLESIAAEDPRTKRQREQLRKEVDDLDRGRKILF</sequence>
<dbReference type="InterPro" id="IPR001401">
    <property type="entry name" value="Dynamin_GTPase"/>
</dbReference>
<dbReference type="GO" id="GO:0000266">
    <property type="term" value="P:mitochondrial fission"/>
    <property type="evidence" value="ECO:0007669"/>
    <property type="project" value="TreeGrafter"/>
</dbReference>
<dbReference type="FunFam" id="3.40.50.300:FF:001425">
    <property type="entry name" value="Dynamin GTPase, putative"/>
    <property type="match status" value="1"/>
</dbReference>
<dbReference type="Gene3D" id="3.40.50.300">
    <property type="entry name" value="P-loop containing nucleotide triphosphate hydrolases"/>
    <property type="match status" value="1"/>
</dbReference>
<dbReference type="PANTHER" id="PTHR11566:SF215">
    <property type="entry name" value="DYNAMIN GTPASE"/>
    <property type="match status" value="1"/>
</dbReference>
<keyword evidence="1" id="KW-0547">Nucleotide-binding</keyword>
<evidence type="ECO:0000256" key="3">
    <source>
        <dbReference type="SAM" id="MobiDB-lite"/>
    </source>
</evidence>
<dbReference type="HOGENOM" id="CLU_008964_7_2_1"/>
<dbReference type="eggNOG" id="KOG0446">
    <property type="taxonomic scope" value="Eukaryota"/>
</dbReference>
<dbReference type="Proteomes" id="UP000002058">
    <property type="component" value="Unassembled WGS sequence"/>
</dbReference>
<dbReference type="GO" id="GO:0006897">
    <property type="term" value="P:endocytosis"/>
    <property type="evidence" value="ECO:0007669"/>
    <property type="project" value="TreeGrafter"/>
</dbReference>
<dbReference type="InterPro" id="IPR022812">
    <property type="entry name" value="Dynamin"/>
</dbReference>
<dbReference type="PRINTS" id="PR00195">
    <property type="entry name" value="DYNAMIN"/>
</dbReference>
<dbReference type="EMBL" id="CH476617">
    <property type="protein sequence ID" value="EEP80954.1"/>
    <property type="molecule type" value="Genomic_DNA"/>
</dbReference>
<dbReference type="Pfam" id="PF01031">
    <property type="entry name" value="Dynamin_M"/>
    <property type="match status" value="1"/>
</dbReference>
<evidence type="ECO:0000256" key="1">
    <source>
        <dbReference type="ARBA" id="ARBA00022741"/>
    </source>
</evidence>
<dbReference type="GO" id="GO:0005525">
    <property type="term" value="F:GTP binding"/>
    <property type="evidence" value="ECO:0007669"/>
    <property type="project" value="InterPro"/>
</dbReference>
<dbReference type="KEGG" id="ure:UREG_05796"/>
<name>C4JTK7_UNCRE</name>
<dbReference type="InterPro" id="IPR020850">
    <property type="entry name" value="GED_dom"/>
</dbReference>
<dbReference type="PROSITE" id="PS51718">
    <property type="entry name" value="G_DYNAMIN_2"/>
    <property type="match status" value="1"/>
</dbReference>
<dbReference type="Pfam" id="PF00350">
    <property type="entry name" value="Dynamin_N"/>
    <property type="match status" value="1"/>
</dbReference>
<dbReference type="GO" id="GO:0016559">
    <property type="term" value="P:peroxisome fission"/>
    <property type="evidence" value="ECO:0007669"/>
    <property type="project" value="TreeGrafter"/>
</dbReference>
<dbReference type="RefSeq" id="XP_002585107.1">
    <property type="nucleotide sequence ID" value="XM_002585061.1"/>
</dbReference>
<dbReference type="OMA" id="ERYGHEY"/>
<evidence type="ECO:0000256" key="2">
    <source>
        <dbReference type="ARBA" id="ARBA00023134"/>
    </source>
</evidence>
<reference evidence="7" key="1">
    <citation type="journal article" date="2009" name="Genome Res.">
        <title>Comparative genomic analyses of the human fungal pathogens Coccidioides and their relatives.</title>
        <authorList>
            <person name="Sharpton T.J."/>
            <person name="Stajich J.E."/>
            <person name="Rounsley S.D."/>
            <person name="Gardner M.J."/>
            <person name="Wortman J.R."/>
            <person name="Jordar V.S."/>
            <person name="Maiti R."/>
            <person name="Kodira C.D."/>
            <person name="Neafsey D.E."/>
            <person name="Zeng Q."/>
            <person name="Hung C.-Y."/>
            <person name="McMahan C."/>
            <person name="Muszewska A."/>
            <person name="Grynberg M."/>
            <person name="Mandel M.A."/>
            <person name="Kellner E.M."/>
            <person name="Barker B.M."/>
            <person name="Galgiani J.N."/>
            <person name="Orbach M.J."/>
            <person name="Kirkland T.N."/>
            <person name="Cole G.T."/>
            <person name="Henn M.R."/>
            <person name="Birren B.W."/>
            <person name="Taylor J.W."/>
        </authorList>
    </citation>
    <scope>NUCLEOTIDE SEQUENCE [LARGE SCALE GENOMIC DNA]</scope>
    <source>
        <strain evidence="7">UAMH 1704</strain>
    </source>
</reference>
<dbReference type="GO" id="GO:0003924">
    <property type="term" value="F:GTPase activity"/>
    <property type="evidence" value="ECO:0007669"/>
    <property type="project" value="InterPro"/>
</dbReference>
<dbReference type="GO" id="GO:0005874">
    <property type="term" value="C:microtubule"/>
    <property type="evidence" value="ECO:0007669"/>
    <property type="project" value="TreeGrafter"/>
</dbReference>
<dbReference type="Pfam" id="PF02212">
    <property type="entry name" value="GED"/>
    <property type="match status" value="1"/>
</dbReference>
<dbReference type="PANTHER" id="PTHR11566">
    <property type="entry name" value="DYNAMIN"/>
    <property type="match status" value="1"/>
</dbReference>
<gene>
    <name evidence="6" type="ORF">UREG_05796</name>
</gene>
<protein>
    <recommendedName>
        <fullName evidence="8">GED domain-containing protein</fullName>
    </recommendedName>
</protein>
<evidence type="ECO:0000259" key="5">
    <source>
        <dbReference type="PROSITE" id="PS51718"/>
    </source>
</evidence>
<evidence type="ECO:0000259" key="4">
    <source>
        <dbReference type="PROSITE" id="PS51388"/>
    </source>
</evidence>
<feature type="domain" description="GED" evidence="4">
    <location>
        <begin position="636"/>
        <end position="723"/>
    </location>
</feature>
<proteinExistence type="predicted"/>
<dbReference type="OrthoDB" id="415706at2759"/>
<organism evidence="6 7">
    <name type="scientific">Uncinocarpus reesii (strain UAMH 1704)</name>
    <dbReference type="NCBI Taxonomy" id="336963"/>
    <lineage>
        <taxon>Eukaryota</taxon>
        <taxon>Fungi</taxon>
        <taxon>Dikarya</taxon>
        <taxon>Ascomycota</taxon>
        <taxon>Pezizomycotina</taxon>
        <taxon>Eurotiomycetes</taxon>
        <taxon>Eurotiomycetidae</taxon>
        <taxon>Onygenales</taxon>
        <taxon>Onygenaceae</taxon>
        <taxon>Uncinocarpus</taxon>
    </lineage>
</organism>
<dbReference type="GO" id="GO:0016020">
    <property type="term" value="C:membrane"/>
    <property type="evidence" value="ECO:0007669"/>
    <property type="project" value="TreeGrafter"/>
</dbReference>
<dbReference type="InParanoid" id="C4JTK7"/>
<dbReference type="AlphaFoldDB" id="C4JTK7"/>
<keyword evidence="2" id="KW-0342">GTP-binding</keyword>
<dbReference type="InterPro" id="IPR003130">
    <property type="entry name" value="GED"/>
</dbReference>
<dbReference type="InterPro" id="IPR000375">
    <property type="entry name" value="Dynamin_stalk"/>
</dbReference>
<dbReference type="GeneID" id="8443053"/>